<sequence>MKMRAAVVSVLAVATLGAAPVAAQAAPVAHAKAFSQPYKQLVTGTSWSSGGTYIAHGGDIKLKLTTLPKATEVLVEKCEGRDLGDVEVFTKQAPSHVLATKVPAGTCFLILFNKHVKTADYVVEGTFSY</sequence>
<accession>A0A4R7SXS9</accession>
<evidence type="ECO:0000313" key="3">
    <source>
        <dbReference type="Proteomes" id="UP000295151"/>
    </source>
</evidence>
<keyword evidence="1" id="KW-0732">Signal</keyword>
<keyword evidence="3" id="KW-1185">Reference proteome</keyword>
<dbReference type="RefSeq" id="WP_133983181.1">
    <property type="nucleotide sequence ID" value="NZ_SOCE01000002.1"/>
</dbReference>
<dbReference type="AlphaFoldDB" id="A0A4R7SXS9"/>
<evidence type="ECO:0000313" key="2">
    <source>
        <dbReference type="EMBL" id="TDU83729.1"/>
    </source>
</evidence>
<evidence type="ECO:0000256" key="1">
    <source>
        <dbReference type="SAM" id="SignalP"/>
    </source>
</evidence>
<organism evidence="2 3">
    <name type="scientific">Kribbella voronezhensis</name>
    <dbReference type="NCBI Taxonomy" id="2512212"/>
    <lineage>
        <taxon>Bacteria</taxon>
        <taxon>Bacillati</taxon>
        <taxon>Actinomycetota</taxon>
        <taxon>Actinomycetes</taxon>
        <taxon>Propionibacteriales</taxon>
        <taxon>Kribbellaceae</taxon>
        <taxon>Kribbella</taxon>
    </lineage>
</organism>
<reference evidence="2 3" key="1">
    <citation type="submission" date="2019-03" db="EMBL/GenBank/DDBJ databases">
        <title>Genomic Encyclopedia of Type Strains, Phase III (KMG-III): the genomes of soil and plant-associated and newly described type strains.</title>
        <authorList>
            <person name="Whitman W."/>
        </authorList>
    </citation>
    <scope>NUCLEOTIDE SEQUENCE [LARGE SCALE GENOMIC DNA]</scope>
    <source>
        <strain evidence="2 3">VKM Ac-2575</strain>
    </source>
</reference>
<gene>
    <name evidence="2" type="ORF">EV138_6193</name>
</gene>
<dbReference type="OrthoDB" id="3829240at2"/>
<feature type="chain" id="PRO_5020551317" evidence="1">
    <location>
        <begin position="26"/>
        <end position="129"/>
    </location>
</feature>
<feature type="signal peptide" evidence="1">
    <location>
        <begin position="1"/>
        <end position="25"/>
    </location>
</feature>
<name>A0A4R7SXS9_9ACTN</name>
<dbReference type="Proteomes" id="UP000295151">
    <property type="component" value="Unassembled WGS sequence"/>
</dbReference>
<protein>
    <submittedName>
        <fullName evidence="2">Uncharacterized protein</fullName>
    </submittedName>
</protein>
<dbReference type="EMBL" id="SOCE01000002">
    <property type="protein sequence ID" value="TDU83729.1"/>
    <property type="molecule type" value="Genomic_DNA"/>
</dbReference>
<proteinExistence type="predicted"/>
<comment type="caution">
    <text evidence="2">The sequence shown here is derived from an EMBL/GenBank/DDBJ whole genome shotgun (WGS) entry which is preliminary data.</text>
</comment>